<feature type="transmembrane region" description="Helical" evidence="1">
    <location>
        <begin position="27"/>
        <end position="45"/>
    </location>
</feature>
<feature type="transmembrane region" description="Helical" evidence="1">
    <location>
        <begin position="94"/>
        <end position="114"/>
    </location>
</feature>
<sequence>MRLEMVVNRGAERSTKAAAPEHPATSIARAFGGALVFSLPVFMTMEMWELGFYMDRARLILLVLLNIPILVFLSHYSGFEATFDWRDDLRDAAIAYGVGIISSATVLSIFGLLAPGMSVGEIAGKVALQSVPASIGALLARTQLGGRHRRREREDRYGGELMLMAAGALFLSLNVAPTEEMILISYKMSPVQGIALVLGSIIVMHGFVFAAAFKGGSELSPHTPWWSAFMRFTMVGYVIALLISAFALWTFGRMDGQGVSTLLMAMIVLGFPAALGAAAARLIL</sequence>
<dbReference type="Proteomes" id="UP000281547">
    <property type="component" value="Unassembled WGS sequence"/>
</dbReference>
<name>A0A433X3H6_9HYPH</name>
<dbReference type="OrthoDB" id="147125at2"/>
<evidence type="ECO:0000256" key="1">
    <source>
        <dbReference type="SAM" id="Phobius"/>
    </source>
</evidence>
<comment type="caution">
    <text evidence="2">The sequence shown here is derived from an EMBL/GenBank/DDBJ whole genome shotgun (WGS) entry which is preliminary data.</text>
</comment>
<dbReference type="InterPro" id="IPR013416">
    <property type="entry name" value="CHP02587_IM"/>
</dbReference>
<evidence type="ECO:0000313" key="3">
    <source>
        <dbReference type="Proteomes" id="UP000281547"/>
    </source>
</evidence>
<dbReference type="EMBL" id="RZNJ01000007">
    <property type="protein sequence ID" value="RUT28612.1"/>
    <property type="molecule type" value="Genomic_DNA"/>
</dbReference>
<feature type="transmembrane region" description="Helical" evidence="1">
    <location>
        <begin position="193"/>
        <end position="213"/>
    </location>
</feature>
<organism evidence="2 3">
    <name type="scientific">Arsenicitalea aurantiaca</name>
    <dbReference type="NCBI Taxonomy" id="1783274"/>
    <lineage>
        <taxon>Bacteria</taxon>
        <taxon>Pseudomonadati</taxon>
        <taxon>Pseudomonadota</taxon>
        <taxon>Alphaproteobacteria</taxon>
        <taxon>Hyphomicrobiales</taxon>
        <taxon>Devosiaceae</taxon>
        <taxon>Arsenicitalea</taxon>
    </lineage>
</organism>
<dbReference type="NCBIfam" id="TIGR02587">
    <property type="entry name" value="TIGR02587 family membrane protein"/>
    <property type="match status" value="1"/>
</dbReference>
<feature type="transmembrane region" description="Helical" evidence="1">
    <location>
        <begin position="157"/>
        <end position="173"/>
    </location>
</feature>
<dbReference type="AlphaFoldDB" id="A0A433X3H6"/>
<keyword evidence="1" id="KW-1133">Transmembrane helix</keyword>
<dbReference type="InterPro" id="IPR024464">
    <property type="entry name" value="DUF2391"/>
</dbReference>
<keyword evidence="1" id="KW-0812">Transmembrane</keyword>
<keyword evidence="3" id="KW-1185">Reference proteome</keyword>
<dbReference type="Pfam" id="PF09622">
    <property type="entry name" value="DUF2391"/>
    <property type="match status" value="1"/>
</dbReference>
<feature type="transmembrane region" description="Helical" evidence="1">
    <location>
        <begin position="57"/>
        <end position="74"/>
    </location>
</feature>
<proteinExistence type="predicted"/>
<reference evidence="2 3" key="1">
    <citation type="journal article" date="2016" name="Int. J. Syst. Evol. Microbiol.">
        <title>Arsenicitalea aurantiaca gen. nov., sp. nov., a new member of the family Hyphomicrobiaceae, isolated from high-arsenic sediment.</title>
        <authorList>
            <person name="Mu Y."/>
            <person name="Zhou L."/>
            <person name="Zeng X.C."/>
            <person name="Liu L."/>
            <person name="Pan Y."/>
            <person name="Chen X."/>
            <person name="Wang J."/>
            <person name="Li S."/>
            <person name="Li W.J."/>
            <person name="Wang Y."/>
        </authorList>
    </citation>
    <scope>NUCLEOTIDE SEQUENCE [LARGE SCALE GENOMIC DNA]</scope>
    <source>
        <strain evidence="2 3">42-50</strain>
    </source>
</reference>
<feature type="transmembrane region" description="Helical" evidence="1">
    <location>
        <begin position="261"/>
        <end position="283"/>
    </location>
</feature>
<protein>
    <submittedName>
        <fullName evidence="2">TIGR02587 family membrane protein</fullName>
    </submittedName>
</protein>
<gene>
    <name evidence="2" type="ORF">EMQ25_16725</name>
</gene>
<accession>A0A433X3H6</accession>
<feature type="transmembrane region" description="Helical" evidence="1">
    <location>
        <begin position="225"/>
        <end position="249"/>
    </location>
</feature>
<evidence type="ECO:0000313" key="2">
    <source>
        <dbReference type="EMBL" id="RUT28612.1"/>
    </source>
</evidence>
<keyword evidence="1" id="KW-0472">Membrane</keyword>